<accession>A0ABV5VZK5</accession>
<dbReference type="Gene3D" id="2.120.10.10">
    <property type="match status" value="1"/>
</dbReference>
<evidence type="ECO:0000313" key="3">
    <source>
        <dbReference type="Proteomes" id="UP001589619"/>
    </source>
</evidence>
<dbReference type="RefSeq" id="WP_344901219.1">
    <property type="nucleotide sequence ID" value="NZ_BAAAYO010000001.1"/>
</dbReference>
<keyword evidence="3" id="KW-1185">Reference proteome</keyword>
<dbReference type="EMBL" id="JBHMAG010000012">
    <property type="protein sequence ID" value="MFB9753503.1"/>
    <property type="molecule type" value="Genomic_DNA"/>
</dbReference>
<evidence type="ECO:0000259" key="1">
    <source>
        <dbReference type="Pfam" id="PF13088"/>
    </source>
</evidence>
<dbReference type="Pfam" id="PF13088">
    <property type="entry name" value="BNR_2"/>
    <property type="match status" value="1"/>
</dbReference>
<sequence>MGIKPVDHMIVYQDSHYNAFPSVVWNDEGKLVAAFRQAPDRQAGYGLDHLDPSSKAVTVTSEDGVIWSERTTILYDDFFYGVQDPCLNVLGDGTVFATCFMWKVAEIADVPDHPDYTHKAFGRWAGNPVGSYTLRSADGGKTWDQPIAVDLGRLYIRGNCVEMNDGAILAPFYFQISGGWHVVVARTKDRGGSWERIANLEPEAGYGLFEPNLYLTPAGKLVLLIRCHKTKPEPGDGEQIYPLVTAESTDGGVTWSRPVKRNFFSPNPFHALRLRSGHMLLTYGYRSKPYGIRAVMLDPECENWHDAREIVIRDDGHGWDIGYTSAVQLKDGRVLIAYYYSKKGETNRYIASTICELE</sequence>
<name>A0ABV5VZK5_9BACL</name>
<dbReference type="SUPFAM" id="SSF50939">
    <property type="entry name" value="Sialidases"/>
    <property type="match status" value="1"/>
</dbReference>
<dbReference type="InterPro" id="IPR011040">
    <property type="entry name" value="Sialidase"/>
</dbReference>
<dbReference type="PANTHER" id="PTHR43752">
    <property type="entry name" value="BNR/ASP-BOX REPEAT FAMILY PROTEIN"/>
    <property type="match status" value="1"/>
</dbReference>
<feature type="domain" description="Sialidase" evidence="1">
    <location>
        <begin position="121"/>
        <end position="335"/>
    </location>
</feature>
<reference evidence="2 3" key="1">
    <citation type="submission" date="2024-09" db="EMBL/GenBank/DDBJ databases">
        <authorList>
            <person name="Sun Q."/>
            <person name="Mori K."/>
        </authorList>
    </citation>
    <scope>NUCLEOTIDE SEQUENCE [LARGE SCALE GENOMIC DNA]</scope>
    <source>
        <strain evidence="2 3">JCM 12520</strain>
    </source>
</reference>
<gene>
    <name evidence="2" type="ORF">ACFFNY_18205</name>
</gene>
<dbReference type="Proteomes" id="UP001589619">
    <property type="component" value="Unassembled WGS sequence"/>
</dbReference>
<dbReference type="PANTHER" id="PTHR43752:SF2">
    <property type="entry name" value="BNR_ASP-BOX REPEAT FAMILY PROTEIN"/>
    <property type="match status" value="1"/>
</dbReference>
<proteinExistence type="predicted"/>
<dbReference type="InterPro" id="IPR036278">
    <property type="entry name" value="Sialidase_sf"/>
</dbReference>
<organism evidence="2 3">
    <name type="scientific">Paenibacillus hodogayensis</name>
    <dbReference type="NCBI Taxonomy" id="279208"/>
    <lineage>
        <taxon>Bacteria</taxon>
        <taxon>Bacillati</taxon>
        <taxon>Bacillota</taxon>
        <taxon>Bacilli</taxon>
        <taxon>Bacillales</taxon>
        <taxon>Paenibacillaceae</taxon>
        <taxon>Paenibacillus</taxon>
    </lineage>
</organism>
<dbReference type="CDD" id="cd15482">
    <property type="entry name" value="Sialidase_non-viral"/>
    <property type="match status" value="1"/>
</dbReference>
<protein>
    <submittedName>
        <fullName evidence="2">Sialidase family protein</fullName>
    </submittedName>
</protein>
<evidence type="ECO:0000313" key="2">
    <source>
        <dbReference type="EMBL" id="MFB9753503.1"/>
    </source>
</evidence>
<comment type="caution">
    <text evidence="2">The sequence shown here is derived from an EMBL/GenBank/DDBJ whole genome shotgun (WGS) entry which is preliminary data.</text>
</comment>